<protein>
    <submittedName>
        <fullName evidence="1">Uncharacterized protein</fullName>
    </submittedName>
</protein>
<reference evidence="1 2" key="1">
    <citation type="submission" date="2022-12" db="EMBL/GenBank/DDBJ databases">
        <title>Chromosome-scale assembly of the Ensete ventricosum genome.</title>
        <authorList>
            <person name="Dussert Y."/>
            <person name="Stocks J."/>
            <person name="Wendawek A."/>
            <person name="Woldeyes F."/>
            <person name="Nichols R.A."/>
            <person name="Borrell J.S."/>
        </authorList>
    </citation>
    <scope>NUCLEOTIDE SEQUENCE [LARGE SCALE GENOMIC DNA]</scope>
    <source>
        <strain evidence="2">cv. Maze</strain>
        <tissue evidence="1">Seeds</tissue>
    </source>
</reference>
<keyword evidence="2" id="KW-1185">Reference proteome</keyword>
<evidence type="ECO:0000313" key="1">
    <source>
        <dbReference type="EMBL" id="KAJ8460372.1"/>
    </source>
</evidence>
<gene>
    <name evidence="1" type="ORF">OPV22_033298</name>
</gene>
<dbReference type="AlphaFoldDB" id="A0AAV8PXU7"/>
<sequence length="118" mass="12847">MESHLKLPLTVAGGEIPSCGRNTKKKNKIEEASPCGDGVWTTVCSKRHQSGLECSMDLCCYVTFAKIMLCPHYLFLFALLLSASPSSFEIGEHPPSPLIAGLSFASQARLKRKSLPHV</sequence>
<comment type="caution">
    <text evidence="1">The sequence shown here is derived from an EMBL/GenBank/DDBJ whole genome shotgun (WGS) entry which is preliminary data.</text>
</comment>
<evidence type="ECO:0000313" key="2">
    <source>
        <dbReference type="Proteomes" id="UP001222027"/>
    </source>
</evidence>
<dbReference type="Proteomes" id="UP001222027">
    <property type="component" value="Unassembled WGS sequence"/>
</dbReference>
<dbReference type="EMBL" id="JAQQAF010000009">
    <property type="protein sequence ID" value="KAJ8460372.1"/>
    <property type="molecule type" value="Genomic_DNA"/>
</dbReference>
<organism evidence="1 2">
    <name type="scientific">Ensete ventricosum</name>
    <name type="common">Abyssinian banana</name>
    <name type="synonym">Musa ensete</name>
    <dbReference type="NCBI Taxonomy" id="4639"/>
    <lineage>
        <taxon>Eukaryota</taxon>
        <taxon>Viridiplantae</taxon>
        <taxon>Streptophyta</taxon>
        <taxon>Embryophyta</taxon>
        <taxon>Tracheophyta</taxon>
        <taxon>Spermatophyta</taxon>
        <taxon>Magnoliopsida</taxon>
        <taxon>Liliopsida</taxon>
        <taxon>Zingiberales</taxon>
        <taxon>Musaceae</taxon>
        <taxon>Ensete</taxon>
    </lineage>
</organism>
<name>A0AAV8PXU7_ENSVE</name>
<proteinExistence type="predicted"/>
<accession>A0AAV8PXU7</accession>